<dbReference type="AlphaFoldDB" id="A0A5E4PK87"/>
<dbReference type="EMBL" id="LR699119">
    <property type="protein sequence ID" value="VVC76773.1"/>
    <property type="molecule type" value="Genomic_DNA"/>
</dbReference>
<organism evidence="2 3">
    <name type="scientific">Aquicella siphonis</name>
    <dbReference type="NCBI Taxonomy" id="254247"/>
    <lineage>
        <taxon>Bacteria</taxon>
        <taxon>Pseudomonadati</taxon>
        <taxon>Pseudomonadota</taxon>
        <taxon>Gammaproteobacteria</taxon>
        <taxon>Legionellales</taxon>
        <taxon>Coxiellaceae</taxon>
        <taxon>Aquicella</taxon>
    </lineage>
</organism>
<feature type="signal peptide" evidence="1">
    <location>
        <begin position="1"/>
        <end position="23"/>
    </location>
</feature>
<sequence>MMRFMKRLIRITLTILASVPLLAAGLGNYEMNNKNLLPIKQLINASISKSGIPEAQLTFSPINDESVIATISYKERKAEITFTSAEIENAKKGIFSSETKKKISESIMSLAPRIGPPFKPSN</sequence>
<feature type="chain" id="PRO_5022881357" evidence="1">
    <location>
        <begin position="24"/>
        <end position="122"/>
    </location>
</feature>
<evidence type="ECO:0000256" key="1">
    <source>
        <dbReference type="SAM" id="SignalP"/>
    </source>
</evidence>
<evidence type="ECO:0000313" key="2">
    <source>
        <dbReference type="EMBL" id="VVC76773.1"/>
    </source>
</evidence>
<reference evidence="2 3" key="1">
    <citation type="submission" date="2019-08" db="EMBL/GenBank/DDBJ databases">
        <authorList>
            <person name="Guy L."/>
        </authorList>
    </citation>
    <scope>NUCLEOTIDE SEQUENCE [LARGE SCALE GENOMIC DNA]</scope>
    <source>
        <strain evidence="2 3">SGT-108</strain>
    </source>
</reference>
<keyword evidence="3" id="KW-1185">Reference proteome</keyword>
<keyword evidence="1" id="KW-0732">Signal</keyword>
<dbReference type="Proteomes" id="UP000324194">
    <property type="component" value="Chromosome 1"/>
</dbReference>
<protein>
    <submittedName>
        <fullName evidence="2">Uncharacterized protein</fullName>
    </submittedName>
</protein>
<dbReference type="KEGG" id="asip:AQUSIP_20990"/>
<accession>A0A5E4PK87</accession>
<name>A0A5E4PK87_9COXI</name>
<evidence type="ECO:0000313" key="3">
    <source>
        <dbReference type="Proteomes" id="UP000324194"/>
    </source>
</evidence>
<gene>
    <name evidence="2" type="ORF">AQUSIP_20990</name>
</gene>
<proteinExistence type="predicted"/>